<accession>A0A3B1DRD0</accession>
<sequence length="98" mass="10660">MTIGKTGEVVGKIKVGKLTVSGLLDGIINAEDVSVLETGKILGTMQYQTLVIEQNGIFEGQGTLKNSILKSQYKSIEDSQFKELIEDITKKQKAKSSK</sequence>
<dbReference type="PANTHER" id="PTHR35024:SF4">
    <property type="entry name" value="POLYMER-FORMING CYTOSKELETAL PROTEIN"/>
    <property type="match status" value="1"/>
</dbReference>
<dbReference type="Pfam" id="PF04519">
    <property type="entry name" value="Bactofilin"/>
    <property type="match status" value="1"/>
</dbReference>
<name>A0A3B1DRD0_9ZZZZ</name>
<evidence type="ECO:0000313" key="1">
    <source>
        <dbReference type="EMBL" id="VAY86230.1"/>
    </source>
</evidence>
<gene>
    <name evidence="1" type="ORF">MNB_ARC-1_889</name>
</gene>
<dbReference type="EMBL" id="UOYO01000002">
    <property type="protein sequence ID" value="VAY86230.1"/>
    <property type="molecule type" value="Genomic_DNA"/>
</dbReference>
<reference evidence="1" key="1">
    <citation type="submission" date="2018-10" db="EMBL/GenBank/DDBJ databases">
        <authorList>
            <person name="Aoki K."/>
        </authorList>
    </citation>
    <scope>NUCLEOTIDE SEQUENCE</scope>
</reference>
<protein>
    <recommendedName>
        <fullName evidence="2">Polymer-forming bactofilin</fullName>
    </recommendedName>
</protein>
<evidence type="ECO:0008006" key="2">
    <source>
        <dbReference type="Google" id="ProtNLM"/>
    </source>
</evidence>
<dbReference type="PANTHER" id="PTHR35024">
    <property type="entry name" value="HYPOTHETICAL CYTOSOLIC PROTEIN"/>
    <property type="match status" value="1"/>
</dbReference>
<dbReference type="InterPro" id="IPR007607">
    <property type="entry name" value="BacA/B"/>
</dbReference>
<organism evidence="1">
    <name type="scientific">hydrothermal vent metagenome</name>
    <dbReference type="NCBI Taxonomy" id="652676"/>
    <lineage>
        <taxon>unclassified sequences</taxon>
        <taxon>metagenomes</taxon>
        <taxon>ecological metagenomes</taxon>
    </lineage>
</organism>
<proteinExistence type="predicted"/>
<dbReference type="AlphaFoldDB" id="A0A3B1DRD0"/>